<dbReference type="GeneID" id="2872867"/>
<dbReference type="PANTHER" id="PTHR34861:SF8">
    <property type="entry name" value="CYCLASE"/>
    <property type="match status" value="1"/>
</dbReference>
<evidence type="ECO:0000256" key="1">
    <source>
        <dbReference type="ARBA" id="ARBA00007865"/>
    </source>
</evidence>
<accession>Q5B312</accession>
<comment type="similarity">
    <text evidence="1">Belongs to the Cyclase 1 superfamily.</text>
</comment>
<keyword evidence="3" id="KW-1185">Reference proteome</keyword>
<dbReference type="GO" id="GO:0019441">
    <property type="term" value="P:L-tryptophan catabolic process to kynurenine"/>
    <property type="evidence" value="ECO:0007669"/>
    <property type="project" value="InterPro"/>
</dbReference>
<evidence type="ECO:0008006" key="4">
    <source>
        <dbReference type="Google" id="ProtNLM"/>
    </source>
</evidence>
<protein>
    <recommendedName>
        <fullName evidence="4">Cyclase</fullName>
    </recommendedName>
</protein>
<organism evidence="2 3">
    <name type="scientific">Emericella nidulans (strain FGSC A4 / ATCC 38163 / CBS 112.46 / NRRL 194 / M139)</name>
    <name type="common">Aspergillus nidulans</name>
    <dbReference type="NCBI Taxonomy" id="227321"/>
    <lineage>
        <taxon>Eukaryota</taxon>
        <taxon>Fungi</taxon>
        <taxon>Dikarya</taxon>
        <taxon>Ascomycota</taxon>
        <taxon>Pezizomycotina</taxon>
        <taxon>Eurotiomycetes</taxon>
        <taxon>Eurotiomycetidae</taxon>
        <taxon>Eurotiales</taxon>
        <taxon>Aspergillaceae</taxon>
        <taxon>Aspergillus</taxon>
        <taxon>Aspergillus subgen. Nidulantes</taxon>
    </lineage>
</organism>
<dbReference type="OrthoDB" id="5396at2759"/>
<dbReference type="eggNOG" id="ENOG502QU9Y">
    <property type="taxonomic scope" value="Eukaryota"/>
</dbReference>
<evidence type="ECO:0000313" key="2">
    <source>
        <dbReference type="EMBL" id="CBF76157.1"/>
    </source>
</evidence>
<dbReference type="KEGG" id="ani:ANIA_05068"/>
<dbReference type="GO" id="GO:0004061">
    <property type="term" value="F:arylformamidase activity"/>
    <property type="evidence" value="ECO:0007669"/>
    <property type="project" value="InterPro"/>
</dbReference>
<dbReference type="Pfam" id="PF04199">
    <property type="entry name" value="Cyclase"/>
    <property type="match status" value="1"/>
</dbReference>
<dbReference type="VEuPathDB" id="FungiDB:AN5068"/>
<gene>
    <name evidence="2" type="ORF">ANIA_05068</name>
</gene>
<sequence>MADSKLSQSPYDIPYDELANPRQVWVGEPGSEEEGKAKLGMLTPEVVHGAAASEIRTGRRVTMGWTLTELGYPNLGRQPCKHRIVPLLDGLAFDDYYEFNPQQSSQWDGLRHFSQTVPGQSERVFYGGTTAAEIYDRKNDRIGMQHWAKEGIAGRGVLIDYASWAKKKGIKYSTFSTHQVRLSDIQEIAKECEIEFKKGDILFVRIGVTEEWDTMTEAQKQEYSNNSKPLHAGVEATEDMLRWLWNEKFAAIASDAISWEVYPPQSDIFLHEYVLAGWGMPIGELFDLEALARMCIEHKRWSFFVASIPLNMPGVPATPKAPEVLDQSNISKFQHASIVMDVFETRG</sequence>
<accession>C8V811</accession>
<proteinExistence type="inferred from homology"/>
<dbReference type="HOGENOM" id="CLU_030671_1_1_1"/>
<dbReference type="Proteomes" id="UP000000560">
    <property type="component" value="Chromosome III"/>
</dbReference>
<dbReference type="InParanoid" id="Q5B312"/>
<dbReference type="PANTHER" id="PTHR34861">
    <property type="match status" value="1"/>
</dbReference>
<dbReference type="InterPro" id="IPR037175">
    <property type="entry name" value="KFase_sf"/>
</dbReference>
<dbReference type="SUPFAM" id="SSF102198">
    <property type="entry name" value="Putative cyclase"/>
    <property type="match status" value="1"/>
</dbReference>
<dbReference type="EMBL" id="BN001303">
    <property type="protein sequence ID" value="CBF76157.1"/>
    <property type="molecule type" value="Genomic_DNA"/>
</dbReference>
<reference evidence="3" key="2">
    <citation type="journal article" date="2009" name="Fungal Genet. Biol.">
        <title>The 2008 update of the Aspergillus nidulans genome annotation: a community effort.</title>
        <authorList>
            <person name="Wortman J.R."/>
            <person name="Gilsenan J.M."/>
            <person name="Joardar V."/>
            <person name="Deegan J."/>
            <person name="Clutterbuck J."/>
            <person name="Andersen M.R."/>
            <person name="Archer D."/>
            <person name="Bencina M."/>
            <person name="Braus G."/>
            <person name="Coutinho P."/>
            <person name="von Dohren H."/>
            <person name="Doonan J."/>
            <person name="Driessen A.J."/>
            <person name="Durek P."/>
            <person name="Espeso E."/>
            <person name="Fekete E."/>
            <person name="Flipphi M."/>
            <person name="Estrada C.G."/>
            <person name="Geysens S."/>
            <person name="Goldman G."/>
            <person name="de Groot P.W."/>
            <person name="Hansen K."/>
            <person name="Harris S.D."/>
            <person name="Heinekamp T."/>
            <person name="Helmstaedt K."/>
            <person name="Henrissat B."/>
            <person name="Hofmann G."/>
            <person name="Homan T."/>
            <person name="Horio T."/>
            <person name="Horiuchi H."/>
            <person name="James S."/>
            <person name="Jones M."/>
            <person name="Karaffa L."/>
            <person name="Karanyi Z."/>
            <person name="Kato M."/>
            <person name="Keller N."/>
            <person name="Kelly D.E."/>
            <person name="Kiel J.A."/>
            <person name="Kim J.M."/>
            <person name="van der Klei I.J."/>
            <person name="Klis F.M."/>
            <person name="Kovalchuk A."/>
            <person name="Krasevec N."/>
            <person name="Kubicek C.P."/>
            <person name="Liu B."/>
            <person name="Maccabe A."/>
            <person name="Meyer V."/>
            <person name="Mirabito P."/>
            <person name="Miskei M."/>
            <person name="Mos M."/>
            <person name="Mullins J."/>
            <person name="Nelson D.R."/>
            <person name="Nielsen J."/>
            <person name="Oakley B.R."/>
            <person name="Osmani S.A."/>
            <person name="Pakula T."/>
            <person name="Paszewski A."/>
            <person name="Paulsen I."/>
            <person name="Pilsyk S."/>
            <person name="Pocsi I."/>
            <person name="Punt P.J."/>
            <person name="Ram A.F."/>
            <person name="Ren Q."/>
            <person name="Robellet X."/>
            <person name="Robson G."/>
            <person name="Seiboth B."/>
            <person name="van Solingen P."/>
            <person name="Specht T."/>
            <person name="Sun J."/>
            <person name="Taheri-Talesh N."/>
            <person name="Takeshita N."/>
            <person name="Ussery D."/>
            <person name="vanKuyk P.A."/>
            <person name="Visser H."/>
            <person name="van de Vondervoort P.J."/>
            <person name="de Vries R.P."/>
            <person name="Walton J."/>
            <person name="Xiang X."/>
            <person name="Xiong Y."/>
            <person name="Zeng A.P."/>
            <person name="Brandt B.W."/>
            <person name="Cornell M.J."/>
            <person name="van den Hondel C.A."/>
            <person name="Visser J."/>
            <person name="Oliver S.G."/>
            <person name="Turner G."/>
        </authorList>
    </citation>
    <scope>GENOME REANNOTATION</scope>
    <source>
        <strain evidence="3">FGSC A4 / ATCC 38163 / CBS 112.46 / NRRL 194 / M139</strain>
    </source>
</reference>
<dbReference type="AlphaFoldDB" id="Q5B312"/>
<dbReference type="Gene3D" id="3.50.30.50">
    <property type="entry name" value="Putative cyclase"/>
    <property type="match status" value="1"/>
</dbReference>
<evidence type="ECO:0000313" key="3">
    <source>
        <dbReference type="Proteomes" id="UP000000560"/>
    </source>
</evidence>
<reference evidence="3" key="1">
    <citation type="journal article" date="2005" name="Nature">
        <title>Sequencing of Aspergillus nidulans and comparative analysis with A. fumigatus and A. oryzae.</title>
        <authorList>
            <person name="Galagan J.E."/>
            <person name="Calvo S.E."/>
            <person name="Cuomo C."/>
            <person name="Ma L.J."/>
            <person name="Wortman J.R."/>
            <person name="Batzoglou S."/>
            <person name="Lee S.I."/>
            <person name="Basturkmen M."/>
            <person name="Spevak C.C."/>
            <person name="Clutterbuck J."/>
            <person name="Kapitonov V."/>
            <person name="Jurka J."/>
            <person name="Scazzocchio C."/>
            <person name="Farman M."/>
            <person name="Butler J."/>
            <person name="Purcell S."/>
            <person name="Harris S."/>
            <person name="Braus G.H."/>
            <person name="Draht O."/>
            <person name="Busch S."/>
            <person name="D'Enfert C."/>
            <person name="Bouchier C."/>
            <person name="Goldman G.H."/>
            <person name="Bell-Pedersen D."/>
            <person name="Griffiths-Jones S."/>
            <person name="Doonan J.H."/>
            <person name="Yu J."/>
            <person name="Vienken K."/>
            <person name="Pain A."/>
            <person name="Freitag M."/>
            <person name="Selker E.U."/>
            <person name="Archer D.B."/>
            <person name="Penalva M.A."/>
            <person name="Oakley B.R."/>
            <person name="Momany M."/>
            <person name="Tanaka T."/>
            <person name="Kumagai T."/>
            <person name="Asai K."/>
            <person name="Machida M."/>
            <person name="Nierman W.C."/>
            <person name="Denning D.W."/>
            <person name="Caddick M."/>
            <person name="Hynes M."/>
            <person name="Paoletti M."/>
            <person name="Fischer R."/>
            <person name="Miller B."/>
            <person name="Dyer P."/>
            <person name="Sachs M.S."/>
            <person name="Osmani S.A."/>
            <person name="Birren B.W."/>
        </authorList>
    </citation>
    <scope>NUCLEOTIDE SEQUENCE [LARGE SCALE GENOMIC DNA]</scope>
    <source>
        <strain evidence="3">FGSC A4 / ATCC 38163 / CBS 112.46 / NRRL 194 / M139</strain>
    </source>
</reference>
<name>Q5B312_EMENI</name>
<dbReference type="InterPro" id="IPR007325">
    <property type="entry name" value="KFase/CYL"/>
</dbReference>
<dbReference type="RefSeq" id="XP_662672.1">
    <property type="nucleotide sequence ID" value="XM_657580.1"/>
</dbReference>
<dbReference type="OMA" id="QVWVGKP"/>